<dbReference type="PROSITE" id="PS50042">
    <property type="entry name" value="CNMP_BINDING_3"/>
    <property type="match status" value="1"/>
</dbReference>
<dbReference type="InterPro" id="IPR012318">
    <property type="entry name" value="HTH_CRP"/>
</dbReference>
<reference evidence="6 7" key="1">
    <citation type="submission" date="2016-10" db="EMBL/GenBank/DDBJ databases">
        <authorList>
            <person name="de Groot N.N."/>
        </authorList>
    </citation>
    <scope>NUCLEOTIDE SEQUENCE [LARGE SCALE GENOMIC DNA]</scope>
    <source>
        <strain evidence="6 7">DSM 23399</strain>
    </source>
</reference>
<keyword evidence="6" id="KW-0418">Kinase</keyword>
<evidence type="ECO:0000256" key="2">
    <source>
        <dbReference type="ARBA" id="ARBA00023125"/>
    </source>
</evidence>
<dbReference type="SUPFAM" id="SSF51206">
    <property type="entry name" value="cAMP-binding domain-like"/>
    <property type="match status" value="1"/>
</dbReference>
<dbReference type="InterPro" id="IPR050397">
    <property type="entry name" value="Env_Response_Regulators"/>
</dbReference>
<keyword evidence="3" id="KW-0804">Transcription</keyword>
<dbReference type="SMART" id="SM00100">
    <property type="entry name" value="cNMP"/>
    <property type="match status" value="1"/>
</dbReference>
<proteinExistence type="predicted"/>
<dbReference type="PANTHER" id="PTHR24567:SF74">
    <property type="entry name" value="HTH-TYPE TRANSCRIPTIONAL REGULATOR ARCR"/>
    <property type="match status" value="1"/>
</dbReference>
<evidence type="ECO:0000313" key="7">
    <source>
        <dbReference type="Proteomes" id="UP000198790"/>
    </source>
</evidence>
<dbReference type="InterPro" id="IPR014710">
    <property type="entry name" value="RmlC-like_jellyroll"/>
</dbReference>
<evidence type="ECO:0000256" key="3">
    <source>
        <dbReference type="ARBA" id="ARBA00023163"/>
    </source>
</evidence>
<protein>
    <submittedName>
        <fullName evidence="6">cAMP-binding domain of CRP or a regulatory subunit of cAMP-dependent protein kinases</fullName>
    </submittedName>
</protein>
<dbReference type="InterPro" id="IPR018490">
    <property type="entry name" value="cNMP-bd_dom_sf"/>
</dbReference>
<feature type="domain" description="Cyclic nucleotide-binding" evidence="4">
    <location>
        <begin position="15"/>
        <end position="118"/>
    </location>
</feature>
<accession>A0A1I0YWR4</accession>
<keyword evidence="2" id="KW-0238">DNA-binding</keyword>
<dbReference type="PROSITE" id="PS51063">
    <property type="entry name" value="HTH_CRP_2"/>
    <property type="match status" value="1"/>
</dbReference>
<feature type="domain" description="HTH crp-type" evidence="5">
    <location>
        <begin position="149"/>
        <end position="225"/>
    </location>
</feature>
<dbReference type="SUPFAM" id="SSF46785">
    <property type="entry name" value="Winged helix' DNA-binding domain"/>
    <property type="match status" value="1"/>
</dbReference>
<dbReference type="InterPro" id="IPR000595">
    <property type="entry name" value="cNMP-bd_dom"/>
</dbReference>
<dbReference type="CDD" id="cd00038">
    <property type="entry name" value="CAP_ED"/>
    <property type="match status" value="1"/>
</dbReference>
<dbReference type="AlphaFoldDB" id="A0A1I0YWR4"/>
<evidence type="ECO:0000256" key="1">
    <source>
        <dbReference type="ARBA" id="ARBA00023015"/>
    </source>
</evidence>
<dbReference type="InterPro" id="IPR036388">
    <property type="entry name" value="WH-like_DNA-bd_sf"/>
</dbReference>
<dbReference type="Pfam" id="PF13545">
    <property type="entry name" value="HTH_Crp_2"/>
    <property type="match status" value="1"/>
</dbReference>
<evidence type="ECO:0000313" key="6">
    <source>
        <dbReference type="EMBL" id="SFB17276.1"/>
    </source>
</evidence>
<dbReference type="Gene3D" id="2.60.120.10">
    <property type="entry name" value="Jelly Rolls"/>
    <property type="match status" value="1"/>
</dbReference>
<dbReference type="GO" id="GO:0016301">
    <property type="term" value="F:kinase activity"/>
    <property type="evidence" value="ECO:0007669"/>
    <property type="project" value="UniProtKB-KW"/>
</dbReference>
<dbReference type="EMBL" id="FOKK01000005">
    <property type="protein sequence ID" value="SFB17276.1"/>
    <property type="molecule type" value="Genomic_DNA"/>
</dbReference>
<dbReference type="Proteomes" id="UP000198790">
    <property type="component" value="Unassembled WGS sequence"/>
</dbReference>
<dbReference type="GO" id="GO:0003700">
    <property type="term" value="F:DNA-binding transcription factor activity"/>
    <property type="evidence" value="ECO:0007669"/>
    <property type="project" value="TreeGrafter"/>
</dbReference>
<dbReference type="OrthoDB" id="9788438at2"/>
<dbReference type="Gene3D" id="1.10.10.10">
    <property type="entry name" value="Winged helix-like DNA-binding domain superfamily/Winged helix DNA-binding domain"/>
    <property type="match status" value="1"/>
</dbReference>
<dbReference type="InterPro" id="IPR036390">
    <property type="entry name" value="WH_DNA-bd_sf"/>
</dbReference>
<keyword evidence="7" id="KW-1185">Reference proteome</keyword>
<dbReference type="STRING" id="237018.SAMN04489723_10582"/>
<gene>
    <name evidence="6" type="ORF">SAMN04489723_10582</name>
</gene>
<dbReference type="SMART" id="SM00419">
    <property type="entry name" value="HTH_CRP"/>
    <property type="match status" value="1"/>
</dbReference>
<dbReference type="GO" id="GO:0003677">
    <property type="term" value="F:DNA binding"/>
    <property type="evidence" value="ECO:0007669"/>
    <property type="project" value="UniProtKB-KW"/>
</dbReference>
<dbReference type="PANTHER" id="PTHR24567">
    <property type="entry name" value="CRP FAMILY TRANSCRIPTIONAL REGULATORY PROTEIN"/>
    <property type="match status" value="1"/>
</dbReference>
<keyword evidence="1" id="KW-0805">Transcription regulation</keyword>
<evidence type="ECO:0000259" key="5">
    <source>
        <dbReference type="PROSITE" id="PS51063"/>
    </source>
</evidence>
<name>A0A1I0YWR4_9BACT</name>
<dbReference type="Pfam" id="PF00027">
    <property type="entry name" value="cNMP_binding"/>
    <property type="match status" value="1"/>
</dbReference>
<keyword evidence="6" id="KW-0808">Transferase</keyword>
<evidence type="ECO:0000259" key="4">
    <source>
        <dbReference type="PROSITE" id="PS50042"/>
    </source>
</evidence>
<sequence>MSENANIWFLDNFSMMKVLKPHELMELEKMTVMADVMKNQAVYFPQDEARTIYFLKKGKVKISKASDTGKEIILSILGPGEMFGELVLAGEESREDLAVATEDVIICKVNQERFKELMAKNPALNFAITKFIGLRIKKIQTRLENLIFKTSEQRITWFLKDFTTEFGRQLSGFPNQWHVDMKLTHKDIGKLTATSRQMVTTVLRDLETKGIIKYDRSRIYILDITQIS</sequence>
<dbReference type="RefSeq" id="WP_092896124.1">
    <property type="nucleotide sequence ID" value="NZ_CAXBKE010000010.1"/>
</dbReference>
<dbReference type="GO" id="GO:0005829">
    <property type="term" value="C:cytosol"/>
    <property type="evidence" value="ECO:0007669"/>
    <property type="project" value="TreeGrafter"/>
</dbReference>
<organism evidence="6 7">
    <name type="scientific">Algoriphagus aquimarinus</name>
    <dbReference type="NCBI Taxonomy" id="237018"/>
    <lineage>
        <taxon>Bacteria</taxon>
        <taxon>Pseudomonadati</taxon>
        <taxon>Bacteroidota</taxon>
        <taxon>Cytophagia</taxon>
        <taxon>Cytophagales</taxon>
        <taxon>Cyclobacteriaceae</taxon>
        <taxon>Algoriphagus</taxon>
    </lineage>
</organism>